<keyword evidence="3" id="KW-0804">Transcription</keyword>
<dbReference type="PANTHER" id="PTHR43537">
    <property type="entry name" value="TRANSCRIPTIONAL REGULATOR, GNTR FAMILY"/>
    <property type="match status" value="1"/>
</dbReference>
<keyword evidence="1" id="KW-0805">Transcription regulation</keyword>
<dbReference type="AlphaFoldDB" id="A0A9X1M7M2"/>
<dbReference type="SUPFAM" id="SSF46785">
    <property type="entry name" value="Winged helix' DNA-binding domain"/>
    <property type="match status" value="1"/>
</dbReference>
<organism evidence="5 8">
    <name type="scientific">Arthrobacter zhangbolii</name>
    <dbReference type="NCBI Taxonomy" id="2886936"/>
    <lineage>
        <taxon>Bacteria</taxon>
        <taxon>Bacillati</taxon>
        <taxon>Actinomycetota</taxon>
        <taxon>Actinomycetes</taxon>
        <taxon>Micrococcales</taxon>
        <taxon>Micrococcaceae</taxon>
        <taxon>Arthrobacter</taxon>
    </lineage>
</organism>
<evidence type="ECO:0000256" key="1">
    <source>
        <dbReference type="ARBA" id="ARBA00023015"/>
    </source>
</evidence>
<dbReference type="SMART" id="SM00345">
    <property type="entry name" value="HTH_GNTR"/>
    <property type="match status" value="1"/>
</dbReference>
<evidence type="ECO:0000256" key="3">
    <source>
        <dbReference type="ARBA" id="ARBA00023163"/>
    </source>
</evidence>
<reference evidence="5" key="1">
    <citation type="submission" date="2021-10" db="EMBL/GenBank/DDBJ databases">
        <title>Novel species in genus Arthrobacter.</title>
        <authorList>
            <person name="Liu Y."/>
        </authorList>
    </citation>
    <scope>NUCLEOTIDE SEQUENCE</scope>
    <source>
        <strain evidence="7">zg-Y462</strain>
        <strain evidence="5">Zg-Y462</strain>
    </source>
</reference>
<protein>
    <submittedName>
        <fullName evidence="5">FCD domain-containing protein</fullName>
    </submittedName>
</protein>
<dbReference type="Proteomes" id="UP001155145">
    <property type="component" value="Unassembled WGS sequence"/>
</dbReference>
<dbReference type="GO" id="GO:0003677">
    <property type="term" value="F:DNA binding"/>
    <property type="evidence" value="ECO:0007669"/>
    <property type="project" value="UniProtKB-KW"/>
</dbReference>
<dbReference type="Pfam" id="PF00392">
    <property type="entry name" value="GntR"/>
    <property type="match status" value="1"/>
</dbReference>
<evidence type="ECO:0000313" key="5">
    <source>
        <dbReference type="EMBL" id="MCC3273023.1"/>
    </source>
</evidence>
<dbReference type="PROSITE" id="PS50949">
    <property type="entry name" value="HTH_GNTR"/>
    <property type="match status" value="1"/>
</dbReference>
<feature type="domain" description="HTH gntR-type" evidence="4">
    <location>
        <begin position="20"/>
        <end position="87"/>
    </location>
</feature>
<dbReference type="InterPro" id="IPR000524">
    <property type="entry name" value="Tscrpt_reg_HTH_GntR"/>
</dbReference>
<evidence type="ECO:0000313" key="6">
    <source>
        <dbReference type="EMBL" id="UON93073.1"/>
    </source>
</evidence>
<name>A0A9X1M7M2_9MICC</name>
<dbReference type="InterPro" id="IPR011711">
    <property type="entry name" value="GntR_C"/>
</dbReference>
<dbReference type="PANTHER" id="PTHR43537:SF44">
    <property type="entry name" value="GNTR FAMILY REGULATORY PROTEIN"/>
    <property type="match status" value="1"/>
</dbReference>
<dbReference type="Gene3D" id="1.10.10.10">
    <property type="entry name" value="Winged helix-like DNA-binding domain superfamily/Winged helix DNA-binding domain"/>
    <property type="match status" value="1"/>
</dbReference>
<gene>
    <name evidence="5" type="ORF">LJ755_09825</name>
    <name evidence="6" type="ORF">MUK71_05460</name>
</gene>
<dbReference type="Proteomes" id="UP000829758">
    <property type="component" value="Chromosome"/>
</dbReference>
<dbReference type="SMART" id="SM00895">
    <property type="entry name" value="FCD"/>
    <property type="match status" value="1"/>
</dbReference>
<evidence type="ECO:0000313" key="7">
    <source>
        <dbReference type="Proteomes" id="UP000829758"/>
    </source>
</evidence>
<dbReference type="InterPro" id="IPR036390">
    <property type="entry name" value="WH_DNA-bd_sf"/>
</dbReference>
<evidence type="ECO:0000313" key="8">
    <source>
        <dbReference type="Proteomes" id="UP001155145"/>
    </source>
</evidence>
<dbReference type="EMBL" id="CP094984">
    <property type="protein sequence ID" value="UON93073.1"/>
    <property type="molecule type" value="Genomic_DNA"/>
</dbReference>
<dbReference type="Pfam" id="PF07729">
    <property type="entry name" value="FCD"/>
    <property type="match status" value="1"/>
</dbReference>
<dbReference type="InterPro" id="IPR036388">
    <property type="entry name" value="WH-like_DNA-bd_sf"/>
</dbReference>
<evidence type="ECO:0000259" key="4">
    <source>
        <dbReference type="PROSITE" id="PS50949"/>
    </source>
</evidence>
<dbReference type="EMBL" id="JAJFZT010000006">
    <property type="protein sequence ID" value="MCC3273023.1"/>
    <property type="molecule type" value="Genomic_DNA"/>
</dbReference>
<proteinExistence type="predicted"/>
<dbReference type="RefSeq" id="WP_227904327.1">
    <property type="nucleotide sequence ID" value="NZ_CP094984.1"/>
</dbReference>
<dbReference type="InterPro" id="IPR008920">
    <property type="entry name" value="TF_FadR/GntR_C"/>
</dbReference>
<dbReference type="SUPFAM" id="SSF48008">
    <property type="entry name" value="GntR ligand-binding domain-like"/>
    <property type="match status" value="1"/>
</dbReference>
<evidence type="ECO:0000256" key="2">
    <source>
        <dbReference type="ARBA" id="ARBA00023125"/>
    </source>
</evidence>
<keyword evidence="7" id="KW-1185">Reference proteome</keyword>
<sequence length="254" mass="27466">MTTTSDGHTTGNPAAGTAVSGLHARVLEDLGLAICEGRLAAGEILRTEQFEEKLAVSRSVIREVLRVLSAMGMVAPRRRVGVQILPVQSWNLFDPLIIRWRLATSERLSQLRSLAELRTAVEPQAARLAAGRAAPGQAADLLRLSGGMWAAGKTGNAAEFLRLDVQFHQLLLTASGNEMFAQLHRLVAEVLTGRTHYGLVPEVPHEEALQLHMDIALAVQAGDAASAQAAMERIVERSMEETTDYWARHADPGA</sequence>
<dbReference type="Gene3D" id="1.20.120.530">
    <property type="entry name" value="GntR ligand-binding domain-like"/>
    <property type="match status" value="1"/>
</dbReference>
<dbReference type="GO" id="GO:0003700">
    <property type="term" value="F:DNA-binding transcription factor activity"/>
    <property type="evidence" value="ECO:0007669"/>
    <property type="project" value="InterPro"/>
</dbReference>
<keyword evidence="2" id="KW-0238">DNA-binding</keyword>
<accession>A0A9X1M7M2</accession>